<name>A0A2I0KCP2_PUNGR</name>
<evidence type="ECO:0000313" key="3">
    <source>
        <dbReference type="Proteomes" id="UP000233551"/>
    </source>
</evidence>
<gene>
    <name evidence="2" type="ORF">CRG98_013744</name>
</gene>
<keyword evidence="3" id="KW-1185">Reference proteome</keyword>
<evidence type="ECO:0000313" key="2">
    <source>
        <dbReference type="EMBL" id="PKI65863.1"/>
    </source>
</evidence>
<protein>
    <recommendedName>
        <fullName evidence="4">Secreted protein</fullName>
    </recommendedName>
</protein>
<dbReference type="Proteomes" id="UP000233551">
    <property type="component" value="Unassembled WGS sequence"/>
</dbReference>
<keyword evidence="1" id="KW-0732">Signal</keyword>
<organism evidence="2 3">
    <name type="scientific">Punica granatum</name>
    <name type="common">Pomegranate</name>
    <dbReference type="NCBI Taxonomy" id="22663"/>
    <lineage>
        <taxon>Eukaryota</taxon>
        <taxon>Viridiplantae</taxon>
        <taxon>Streptophyta</taxon>
        <taxon>Embryophyta</taxon>
        <taxon>Tracheophyta</taxon>
        <taxon>Spermatophyta</taxon>
        <taxon>Magnoliopsida</taxon>
        <taxon>eudicotyledons</taxon>
        <taxon>Gunneridae</taxon>
        <taxon>Pentapetalae</taxon>
        <taxon>rosids</taxon>
        <taxon>malvids</taxon>
        <taxon>Myrtales</taxon>
        <taxon>Lythraceae</taxon>
        <taxon>Punica</taxon>
    </lineage>
</organism>
<feature type="signal peptide" evidence="1">
    <location>
        <begin position="1"/>
        <end position="31"/>
    </location>
</feature>
<proteinExistence type="predicted"/>
<comment type="caution">
    <text evidence="2">The sequence shown here is derived from an EMBL/GenBank/DDBJ whole genome shotgun (WGS) entry which is preliminary data.</text>
</comment>
<reference evidence="2 3" key="1">
    <citation type="submission" date="2017-11" db="EMBL/GenBank/DDBJ databases">
        <title>De-novo sequencing of pomegranate (Punica granatum L.) genome.</title>
        <authorList>
            <person name="Akparov Z."/>
            <person name="Amiraslanov A."/>
            <person name="Hajiyeva S."/>
            <person name="Abbasov M."/>
            <person name="Kaur K."/>
            <person name="Hamwieh A."/>
            <person name="Solovyev V."/>
            <person name="Salamov A."/>
            <person name="Braich B."/>
            <person name="Kosarev P."/>
            <person name="Mahmoud A."/>
            <person name="Hajiyev E."/>
            <person name="Babayeva S."/>
            <person name="Izzatullayeva V."/>
            <person name="Mammadov A."/>
            <person name="Mammadov A."/>
            <person name="Sharifova S."/>
            <person name="Ojaghi J."/>
            <person name="Eynullazada K."/>
            <person name="Bayramov B."/>
            <person name="Abdulazimova A."/>
            <person name="Shahmuradov I."/>
        </authorList>
    </citation>
    <scope>NUCLEOTIDE SEQUENCE [LARGE SCALE GENOMIC DNA]</scope>
    <source>
        <strain evidence="3">cv. AG2017</strain>
        <tissue evidence="2">Leaf</tissue>
    </source>
</reference>
<evidence type="ECO:0008006" key="4">
    <source>
        <dbReference type="Google" id="ProtNLM"/>
    </source>
</evidence>
<sequence length="137" mass="15577">MWTLVGAHIARFWIAWLRSVHLPVGTRDGHALDPHGKHVRKDNKQQSRVIYLASGYKERVREVFESRVTRLNAWKGARVQGMHVRVRWAHGRTSGTRVGAWTRGKAHGRARGHVGVRGLAHGWHCSPESDDTSPEMH</sequence>
<evidence type="ECO:0000256" key="1">
    <source>
        <dbReference type="SAM" id="SignalP"/>
    </source>
</evidence>
<dbReference type="EMBL" id="PGOL01000721">
    <property type="protein sequence ID" value="PKI65863.1"/>
    <property type="molecule type" value="Genomic_DNA"/>
</dbReference>
<feature type="chain" id="PRO_5014151426" description="Secreted protein" evidence="1">
    <location>
        <begin position="32"/>
        <end position="137"/>
    </location>
</feature>
<accession>A0A2I0KCP2</accession>
<dbReference type="AlphaFoldDB" id="A0A2I0KCP2"/>